<proteinExistence type="predicted"/>
<gene>
    <name evidence="2" type="ORF">MONAX_5E034469</name>
</gene>
<dbReference type="EMBL" id="CABDUW010005503">
    <property type="protein sequence ID" value="VTJ90950.1"/>
    <property type="molecule type" value="Genomic_DNA"/>
</dbReference>
<name>A0A5E4DB24_MARMO</name>
<evidence type="ECO:0000313" key="3">
    <source>
        <dbReference type="Proteomes" id="UP000335636"/>
    </source>
</evidence>
<accession>A0A5E4DB24</accession>
<feature type="region of interest" description="Disordered" evidence="1">
    <location>
        <begin position="1"/>
        <end position="90"/>
    </location>
</feature>
<evidence type="ECO:0000313" key="2">
    <source>
        <dbReference type="EMBL" id="VTJ90950.1"/>
    </source>
</evidence>
<dbReference type="Proteomes" id="UP000335636">
    <property type="component" value="Unassembled WGS sequence"/>
</dbReference>
<dbReference type="AlphaFoldDB" id="A0A5E4DB24"/>
<keyword evidence="3" id="KW-1185">Reference proteome</keyword>
<comment type="caution">
    <text evidence="2">The sequence shown here is derived from an EMBL/GenBank/DDBJ whole genome shotgun (WGS) entry which is preliminary data.</text>
</comment>
<feature type="non-terminal residue" evidence="2">
    <location>
        <position position="144"/>
    </location>
</feature>
<protein>
    <submittedName>
        <fullName evidence="2">Uncharacterized protein</fullName>
    </submittedName>
</protein>
<sequence length="144" mass="16001">MGAARRRGGGAGRWRNPALRRGARQRAPLRPQALAGRAEALGSSSRTRPAVPSGPRTWASSAYSLQPRGEPWPPPVDHSCSQVSRSGRLRGHRRRTRALEGFLDMEYQCCCHIRASTGCFENLYYNGVDIIDLSKKHKPEITLH</sequence>
<reference evidence="2" key="1">
    <citation type="submission" date="2019-04" db="EMBL/GenBank/DDBJ databases">
        <authorList>
            <person name="Alioto T."/>
            <person name="Alioto T."/>
        </authorList>
    </citation>
    <scope>NUCLEOTIDE SEQUENCE [LARGE SCALE GENOMIC DNA]</scope>
</reference>
<evidence type="ECO:0000256" key="1">
    <source>
        <dbReference type="SAM" id="MobiDB-lite"/>
    </source>
</evidence>
<organism evidence="2 3">
    <name type="scientific">Marmota monax</name>
    <name type="common">Woodchuck</name>
    <dbReference type="NCBI Taxonomy" id="9995"/>
    <lineage>
        <taxon>Eukaryota</taxon>
        <taxon>Metazoa</taxon>
        <taxon>Chordata</taxon>
        <taxon>Craniata</taxon>
        <taxon>Vertebrata</taxon>
        <taxon>Euteleostomi</taxon>
        <taxon>Mammalia</taxon>
        <taxon>Eutheria</taxon>
        <taxon>Euarchontoglires</taxon>
        <taxon>Glires</taxon>
        <taxon>Rodentia</taxon>
        <taxon>Sciuromorpha</taxon>
        <taxon>Sciuridae</taxon>
        <taxon>Xerinae</taxon>
        <taxon>Marmotini</taxon>
        <taxon>Marmota</taxon>
    </lineage>
</organism>